<dbReference type="RefSeq" id="WP_092726463.1">
    <property type="nucleotide sequence ID" value="NZ_FNGW01000006.1"/>
</dbReference>
<dbReference type="Gene3D" id="3.40.50.410">
    <property type="entry name" value="von Willebrand factor, type A domain"/>
    <property type="match status" value="1"/>
</dbReference>
<dbReference type="SMART" id="SM00327">
    <property type="entry name" value="VWA"/>
    <property type="match status" value="1"/>
</dbReference>
<reference evidence="2 3" key="1">
    <citation type="submission" date="2016-10" db="EMBL/GenBank/DDBJ databases">
        <authorList>
            <person name="de Groot N.N."/>
        </authorList>
    </citation>
    <scope>NUCLEOTIDE SEQUENCE [LARGE SCALE GENOMIC DNA]</scope>
    <source>
        <strain evidence="2 3">DSM 797</strain>
    </source>
</reference>
<dbReference type="SUPFAM" id="SSF53300">
    <property type="entry name" value="vWA-like"/>
    <property type="match status" value="1"/>
</dbReference>
<sequence length="591" mass="69007">MKWIYNNYEFENRINNLSWTISGKYNEDISASEQDYTSKDVALYFAIMTGARHKYIEWNIVKKYLYNRIKQGYDSNILLGLVQVVLNIIVEDRVIQERPGIKDIRKKAYKDMLDGFTKIYKDDVIQKIKYVIVLENMGKHPSVDGLSRRILNCIRKIDINLPIIEILKEIDNIYIKFFEGKVIKSQDIKENSIEYKNDTDIDFDTFSDFMYEELYEDEQNEMIESEISNISSSMLIESVGEIDIDISKNAKERVLYVDEKTLDKIYNKMEHYYGKSYLNKNELKKIETKNCRNVHEGCRIHFTDGVLRSECSNVAQIKYVTRQKENNIGKFRDKAKIHKRNIIKLKDSLSRILIEESETSRVYSDCGTIHANRAWRATKSSNNKIFYKDIENEKGKYVIDILLDGSGSQSRNQANVATQAYIIANALTMVGIPNRVMGFSSFMDYTILKRFKDYEDKIEEIENIFEYFCAGNNRDGLAIKSTCDGLLNRNEENKILIVLSDGKPNDIKIGKDRERSIRGEMSYRGMIGIKDTANEVRRARQQNILVLGVFTGKENDLEAQRLIYGRDFVYTKDIERFSDIVSMYLKKIIRN</sequence>
<gene>
    <name evidence="2" type="ORF">SAMN04515677_1063</name>
</gene>
<evidence type="ECO:0000313" key="3">
    <source>
        <dbReference type="Proteomes" id="UP000199068"/>
    </source>
</evidence>
<proteinExistence type="predicted"/>
<dbReference type="PANTHER" id="PTHR41248:SF1">
    <property type="entry name" value="NORD PROTEIN"/>
    <property type="match status" value="1"/>
</dbReference>
<dbReference type="STRING" id="1121325.SAMN04515677_1063"/>
<accession>A0A1G9QYR8</accession>
<protein>
    <submittedName>
        <fullName evidence="2">Cobalamin biosynthesis protein CobT VWA domain-containing protein</fullName>
    </submittedName>
</protein>
<dbReference type="AlphaFoldDB" id="A0A1G9QYR8"/>
<dbReference type="EMBL" id="FNGW01000006">
    <property type="protein sequence ID" value="SDM16010.1"/>
    <property type="molecule type" value="Genomic_DNA"/>
</dbReference>
<organism evidence="2 3">
    <name type="scientific">Romboutsia lituseburensis DSM 797</name>
    <dbReference type="NCBI Taxonomy" id="1121325"/>
    <lineage>
        <taxon>Bacteria</taxon>
        <taxon>Bacillati</taxon>
        <taxon>Bacillota</taxon>
        <taxon>Clostridia</taxon>
        <taxon>Peptostreptococcales</taxon>
        <taxon>Peptostreptococcaceae</taxon>
        <taxon>Romboutsia</taxon>
    </lineage>
</organism>
<dbReference type="InterPro" id="IPR036465">
    <property type="entry name" value="vWFA_dom_sf"/>
</dbReference>
<keyword evidence="3" id="KW-1185">Reference proteome</keyword>
<evidence type="ECO:0000259" key="1">
    <source>
        <dbReference type="PROSITE" id="PS50234"/>
    </source>
</evidence>
<dbReference type="PROSITE" id="PS50234">
    <property type="entry name" value="VWFA"/>
    <property type="match status" value="1"/>
</dbReference>
<dbReference type="Pfam" id="PF00092">
    <property type="entry name" value="VWA"/>
    <property type="match status" value="1"/>
</dbReference>
<feature type="domain" description="VWFA" evidence="1">
    <location>
        <begin position="398"/>
        <end position="591"/>
    </location>
</feature>
<dbReference type="PANTHER" id="PTHR41248">
    <property type="entry name" value="NORD PROTEIN"/>
    <property type="match status" value="1"/>
</dbReference>
<evidence type="ECO:0000313" key="2">
    <source>
        <dbReference type="EMBL" id="SDM16010.1"/>
    </source>
</evidence>
<dbReference type="InterPro" id="IPR051928">
    <property type="entry name" value="NorD/CobT"/>
</dbReference>
<dbReference type="Proteomes" id="UP000199068">
    <property type="component" value="Unassembled WGS sequence"/>
</dbReference>
<name>A0A1G9QYR8_9FIRM</name>
<dbReference type="InterPro" id="IPR002035">
    <property type="entry name" value="VWF_A"/>
</dbReference>